<keyword evidence="4" id="KW-1185">Reference proteome</keyword>
<evidence type="ECO:0000313" key="4">
    <source>
        <dbReference type="Proteomes" id="UP000235672"/>
    </source>
</evidence>
<feature type="coiled-coil region" evidence="1">
    <location>
        <begin position="231"/>
        <end position="258"/>
    </location>
</feature>
<organism evidence="3 4">
    <name type="scientific">Hyaloscypha hepaticicola</name>
    <dbReference type="NCBI Taxonomy" id="2082293"/>
    <lineage>
        <taxon>Eukaryota</taxon>
        <taxon>Fungi</taxon>
        <taxon>Dikarya</taxon>
        <taxon>Ascomycota</taxon>
        <taxon>Pezizomycotina</taxon>
        <taxon>Leotiomycetes</taxon>
        <taxon>Helotiales</taxon>
        <taxon>Hyaloscyphaceae</taxon>
        <taxon>Hyaloscypha</taxon>
    </lineage>
</organism>
<evidence type="ECO:0000313" key="3">
    <source>
        <dbReference type="EMBL" id="PMD16524.1"/>
    </source>
</evidence>
<name>A0A2J6PR67_9HELO</name>
<feature type="compositionally biased region" description="Acidic residues" evidence="2">
    <location>
        <begin position="376"/>
        <end position="393"/>
    </location>
</feature>
<feature type="region of interest" description="Disordered" evidence="2">
    <location>
        <begin position="259"/>
        <end position="295"/>
    </location>
</feature>
<dbReference type="EMBL" id="KZ613505">
    <property type="protein sequence ID" value="PMD16524.1"/>
    <property type="molecule type" value="Genomic_DNA"/>
</dbReference>
<evidence type="ECO:0000256" key="1">
    <source>
        <dbReference type="SAM" id="Coils"/>
    </source>
</evidence>
<sequence>MEENVLPPRPHLRFVANPWGPGAPGDPAVLHTAPPNPSMQPRILQFQDLMRYPRPPPPPPAGPPVNHWRNVRAVYRPENPAAEADRQNAQVAAGHEAVVEQEIAQTIATRRAAAQQQMHAQAAAREAVILQQVRVGIRRPNFAIPGVPQPPARNDQPADGLAAAALNEAVLLRRRVEQRRGLDPERDVQAHLPRIKEAAHNYEENNDEQGRLRNREQMERIQVGQNKAGAIARDEENLRQLQGRLNRLRQRADNIIQSDANEEAMAANELPRRPSSLRLRRRQPDPPAPALPQPAEALRQQQILDHAERDLERSQQMARLRRDQEIDAAITARNLARIRKNNAPATGPARQPQEPVVLSSSPEQPKRKANISDLANEADDEKEDEEEDDEDWL</sequence>
<protein>
    <submittedName>
        <fullName evidence="3">Uncharacterized protein</fullName>
    </submittedName>
</protein>
<accession>A0A2J6PR67</accession>
<dbReference type="AlphaFoldDB" id="A0A2J6PR67"/>
<proteinExistence type="predicted"/>
<keyword evidence="1" id="KW-0175">Coiled coil</keyword>
<evidence type="ECO:0000256" key="2">
    <source>
        <dbReference type="SAM" id="MobiDB-lite"/>
    </source>
</evidence>
<dbReference type="Proteomes" id="UP000235672">
    <property type="component" value="Unassembled WGS sequence"/>
</dbReference>
<feature type="region of interest" description="Disordered" evidence="2">
    <location>
        <begin position="339"/>
        <end position="393"/>
    </location>
</feature>
<dbReference type="OrthoDB" id="10547974at2759"/>
<gene>
    <name evidence="3" type="ORF">NA56DRAFT_311961</name>
</gene>
<reference evidence="3 4" key="1">
    <citation type="submission" date="2016-05" db="EMBL/GenBank/DDBJ databases">
        <title>A degradative enzymes factory behind the ericoid mycorrhizal symbiosis.</title>
        <authorList>
            <consortium name="DOE Joint Genome Institute"/>
            <person name="Martino E."/>
            <person name="Morin E."/>
            <person name="Grelet G."/>
            <person name="Kuo A."/>
            <person name="Kohler A."/>
            <person name="Daghino S."/>
            <person name="Barry K."/>
            <person name="Choi C."/>
            <person name="Cichocki N."/>
            <person name="Clum A."/>
            <person name="Copeland A."/>
            <person name="Hainaut M."/>
            <person name="Haridas S."/>
            <person name="Labutti K."/>
            <person name="Lindquist E."/>
            <person name="Lipzen A."/>
            <person name="Khouja H.-R."/>
            <person name="Murat C."/>
            <person name="Ohm R."/>
            <person name="Olson A."/>
            <person name="Spatafora J."/>
            <person name="Veneault-Fourrey C."/>
            <person name="Henrissat B."/>
            <person name="Grigoriev I."/>
            <person name="Martin F."/>
            <person name="Perotto S."/>
        </authorList>
    </citation>
    <scope>NUCLEOTIDE SEQUENCE [LARGE SCALE GENOMIC DNA]</scope>
    <source>
        <strain evidence="3 4">UAMH 7357</strain>
    </source>
</reference>